<name>A0A412FF50_9FIRM</name>
<evidence type="ECO:0000313" key="1">
    <source>
        <dbReference type="EMBL" id="RGR66880.1"/>
    </source>
</evidence>
<reference evidence="1 2" key="1">
    <citation type="submission" date="2018-08" db="EMBL/GenBank/DDBJ databases">
        <title>A genome reference for cultivated species of the human gut microbiota.</title>
        <authorList>
            <person name="Zou Y."/>
            <person name="Xue W."/>
            <person name="Luo G."/>
        </authorList>
    </citation>
    <scope>NUCLEOTIDE SEQUENCE [LARGE SCALE GENOMIC DNA]</scope>
    <source>
        <strain evidence="1 2">AF24-29</strain>
    </source>
</reference>
<dbReference type="RefSeq" id="WP_117896361.1">
    <property type="nucleotide sequence ID" value="NZ_CABJCV010000036.1"/>
</dbReference>
<dbReference type="Proteomes" id="UP000284178">
    <property type="component" value="Unassembled WGS sequence"/>
</dbReference>
<dbReference type="EMBL" id="QRUP01000036">
    <property type="protein sequence ID" value="RGR66880.1"/>
    <property type="molecule type" value="Genomic_DNA"/>
</dbReference>
<dbReference type="AlphaFoldDB" id="A0A412FF50"/>
<keyword evidence="2" id="KW-1185">Reference proteome</keyword>
<evidence type="ECO:0000313" key="2">
    <source>
        <dbReference type="Proteomes" id="UP000284178"/>
    </source>
</evidence>
<accession>A0A412FF50</accession>
<comment type="caution">
    <text evidence="1">The sequence shown here is derived from an EMBL/GenBank/DDBJ whole genome shotgun (WGS) entry which is preliminary data.</text>
</comment>
<protein>
    <submittedName>
        <fullName evidence="1">Uncharacterized protein</fullName>
    </submittedName>
</protein>
<dbReference type="GeneID" id="83017160"/>
<proteinExistence type="predicted"/>
<gene>
    <name evidence="1" type="ORF">DWY25_17345</name>
</gene>
<sequence length="62" mass="6727">MRADLQTDLVYAQGDLDAAVLDGFWDNGDRVFYLRGYIDALAKAISALDGVAVDQDTKKTGC</sequence>
<organism evidence="1 2">
    <name type="scientific">Holdemania filiformis</name>
    <dbReference type="NCBI Taxonomy" id="61171"/>
    <lineage>
        <taxon>Bacteria</taxon>
        <taxon>Bacillati</taxon>
        <taxon>Bacillota</taxon>
        <taxon>Erysipelotrichia</taxon>
        <taxon>Erysipelotrichales</taxon>
        <taxon>Erysipelotrichaceae</taxon>
        <taxon>Holdemania</taxon>
    </lineage>
</organism>